<proteinExistence type="predicted"/>
<keyword evidence="1" id="KW-0812">Transmembrane</keyword>
<gene>
    <name evidence="2" type="ORF">VNO78_18335</name>
</gene>
<dbReference type="EMBL" id="JAYMYS010000004">
    <property type="protein sequence ID" value="KAK7397168.1"/>
    <property type="molecule type" value="Genomic_DNA"/>
</dbReference>
<name>A0AAN9XLY3_PSOTE</name>
<dbReference type="AlphaFoldDB" id="A0AAN9XLY3"/>
<dbReference type="Proteomes" id="UP001386955">
    <property type="component" value="Unassembled WGS sequence"/>
</dbReference>
<evidence type="ECO:0000313" key="2">
    <source>
        <dbReference type="EMBL" id="KAK7397168.1"/>
    </source>
</evidence>
<comment type="caution">
    <text evidence="2">The sequence shown here is derived from an EMBL/GenBank/DDBJ whole genome shotgun (WGS) entry which is preliminary data.</text>
</comment>
<accession>A0AAN9XLY3</accession>
<evidence type="ECO:0000313" key="3">
    <source>
        <dbReference type="Proteomes" id="UP001386955"/>
    </source>
</evidence>
<evidence type="ECO:0000256" key="1">
    <source>
        <dbReference type="SAM" id="Phobius"/>
    </source>
</evidence>
<keyword evidence="1" id="KW-0472">Membrane</keyword>
<feature type="transmembrane region" description="Helical" evidence="1">
    <location>
        <begin position="12"/>
        <end position="34"/>
    </location>
</feature>
<organism evidence="2 3">
    <name type="scientific">Psophocarpus tetragonolobus</name>
    <name type="common">Winged bean</name>
    <name type="synonym">Dolichos tetragonolobus</name>
    <dbReference type="NCBI Taxonomy" id="3891"/>
    <lineage>
        <taxon>Eukaryota</taxon>
        <taxon>Viridiplantae</taxon>
        <taxon>Streptophyta</taxon>
        <taxon>Embryophyta</taxon>
        <taxon>Tracheophyta</taxon>
        <taxon>Spermatophyta</taxon>
        <taxon>Magnoliopsida</taxon>
        <taxon>eudicotyledons</taxon>
        <taxon>Gunneridae</taxon>
        <taxon>Pentapetalae</taxon>
        <taxon>rosids</taxon>
        <taxon>fabids</taxon>
        <taxon>Fabales</taxon>
        <taxon>Fabaceae</taxon>
        <taxon>Papilionoideae</taxon>
        <taxon>50 kb inversion clade</taxon>
        <taxon>NPAAA clade</taxon>
        <taxon>indigoferoid/millettioid clade</taxon>
        <taxon>Phaseoleae</taxon>
        <taxon>Psophocarpus</taxon>
    </lineage>
</organism>
<keyword evidence="1" id="KW-1133">Transmembrane helix</keyword>
<protein>
    <submittedName>
        <fullName evidence="2">Uncharacterized protein</fullName>
    </submittedName>
</protein>
<reference evidence="2 3" key="1">
    <citation type="submission" date="2024-01" db="EMBL/GenBank/DDBJ databases">
        <title>The genomes of 5 underutilized Papilionoideae crops provide insights into root nodulation and disease resistanc.</title>
        <authorList>
            <person name="Jiang F."/>
        </authorList>
    </citation>
    <scope>NUCLEOTIDE SEQUENCE [LARGE SCALE GENOMIC DNA]</scope>
    <source>
        <strain evidence="2">DUOXIRENSHENG_FW03</strain>
        <tissue evidence="2">Leaves</tissue>
    </source>
</reference>
<sequence>MENWELEVNWKLVLAMIIGFRGFAFETIVGGGGIKKSYSNVNDINNQQETTLLLTNKLTYGDSTLEINETL</sequence>
<keyword evidence="3" id="KW-1185">Reference proteome</keyword>